<name>A0A1D3TTN7_9FIRM</name>
<feature type="transmembrane region" description="Helical" evidence="7">
    <location>
        <begin position="20"/>
        <end position="42"/>
    </location>
</feature>
<evidence type="ECO:0000313" key="8">
    <source>
        <dbReference type="EMBL" id="SCP97372.1"/>
    </source>
</evidence>
<comment type="subcellular location">
    <subcellularLocation>
        <location evidence="1">Cell membrane</location>
        <topology evidence="1">Multi-pass membrane protein</topology>
    </subcellularLocation>
</comment>
<evidence type="ECO:0000256" key="3">
    <source>
        <dbReference type="ARBA" id="ARBA00022475"/>
    </source>
</evidence>
<dbReference type="Proteomes" id="UP000199315">
    <property type="component" value="Unassembled WGS sequence"/>
</dbReference>
<keyword evidence="3" id="KW-1003">Cell membrane</keyword>
<keyword evidence="6 7" id="KW-0472">Membrane</keyword>
<dbReference type="PANTHER" id="PTHR42770">
    <property type="entry name" value="AMINO ACID TRANSPORTER-RELATED"/>
    <property type="match status" value="1"/>
</dbReference>
<protein>
    <submittedName>
        <fullName evidence="8">Amino acid permease</fullName>
    </submittedName>
</protein>
<reference evidence="8 9" key="1">
    <citation type="submission" date="2016-09" db="EMBL/GenBank/DDBJ databases">
        <authorList>
            <person name="Capua I."/>
            <person name="De Benedictis P."/>
            <person name="Joannis T."/>
            <person name="Lombin L.H."/>
            <person name="Cattoli G."/>
        </authorList>
    </citation>
    <scope>NUCLEOTIDE SEQUENCE [LARGE SCALE GENOMIC DNA]</scope>
    <source>
        <strain evidence="8 9">GluBS11</strain>
    </source>
</reference>
<evidence type="ECO:0000256" key="2">
    <source>
        <dbReference type="ARBA" id="ARBA00022448"/>
    </source>
</evidence>
<dbReference type="PANTHER" id="PTHR42770:SF15">
    <property type="entry name" value="GLUTAMATE_GAMMA-AMINOBUTYRATE ANTIPORTER-RELATED"/>
    <property type="match status" value="1"/>
</dbReference>
<feature type="transmembrane region" description="Helical" evidence="7">
    <location>
        <begin position="231"/>
        <end position="253"/>
    </location>
</feature>
<evidence type="ECO:0000313" key="9">
    <source>
        <dbReference type="Proteomes" id="UP000199315"/>
    </source>
</evidence>
<feature type="transmembrane region" description="Helical" evidence="7">
    <location>
        <begin position="313"/>
        <end position="335"/>
    </location>
</feature>
<feature type="transmembrane region" description="Helical" evidence="7">
    <location>
        <begin position="274"/>
        <end position="293"/>
    </location>
</feature>
<dbReference type="Gene3D" id="1.20.1740.10">
    <property type="entry name" value="Amino acid/polyamine transporter I"/>
    <property type="match status" value="1"/>
</dbReference>
<dbReference type="Pfam" id="PF13520">
    <property type="entry name" value="AA_permease_2"/>
    <property type="match status" value="1"/>
</dbReference>
<evidence type="ECO:0000256" key="7">
    <source>
        <dbReference type="SAM" id="Phobius"/>
    </source>
</evidence>
<proteinExistence type="predicted"/>
<dbReference type="EMBL" id="FMKA01000010">
    <property type="protein sequence ID" value="SCP97372.1"/>
    <property type="molecule type" value="Genomic_DNA"/>
</dbReference>
<keyword evidence="5 7" id="KW-1133">Transmembrane helix</keyword>
<evidence type="ECO:0000256" key="1">
    <source>
        <dbReference type="ARBA" id="ARBA00004651"/>
    </source>
</evidence>
<feature type="transmembrane region" description="Helical" evidence="7">
    <location>
        <begin position="63"/>
        <end position="83"/>
    </location>
</feature>
<evidence type="ECO:0000256" key="6">
    <source>
        <dbReference type="ARBA" id="ARBA00023136"/>
    </source>
</evidence>
<accession>A0A1D3TTN7</accession>
<sequence>MSTYVSIKGVDWLSKVTNVAGVAKILLGIIFIVLAFFVIFGLGKAPAQAIDLAAVKPKFNWTFFMTMAWVLQAVGGAESIGVYVKDIKGGNKAFVKTIILSTVIIGGIYVLGCIAIGLIVPAEVLQNNYSNGIFDVFATLAANFGISGVVSRFVGLIMLFCNIGSLVIWTAAPVKVFFSEIPDGIFGSWVAKTDEKGNPYNALIAQAFVVSVLLIIPALGVGSMDSFLQTLINMTASTALIPMLFFFVAYIVLRWKKDDMERDFRLGSRKAGMAIGVLLLCVFIFVFFMSTVPEPSLIAAQLNGTLEEGVTKPITTLLYNVGGLVAFLGFALVCWNRYEKKQAIEAKAVRE</sequence>
<evidence type="ECO:0000256" key="5">
    <source>
        <dbReference type="ARBA" id="ARBA00022989"/>
    </source>
</evidence>
<dbReference type="GO" id="GO:0022857">
    <property type="term" value="F:transmembrane transporter activity"/>
    <property type="evidence" value="ECO:0007669"/>
    <property type="project" value="InterPro"/>
</dbReference>
<dbReference type="InterPro" id="IPR002293">
    <property type="entry name" value="AA/rel_permease1"/>
</dbReference>
<dbReference type="AlphaFoldDB" id="A0A1D3TTN7"/>
<feature type="transmembrane region" description="Helical" evidence="7">
    <location>
        <begin position="98"/>
        <end position="120"/>
    </location>
</feature>
<keyword evidence="4 7" id="KW-0812">Transmembrane</keyword>
<dbReference type="STRING" id="1619234.SAMN05421730_101036"/>
<keyword evidence="2" id="KW-0813">Transport</keyword>
<evidence type="ECO:0000256" key="4">
    <source>
        <dbReference type="ARBA" id="ARBA00022692"/>
    </source>
</evidence>
<dbReference type="RefSeq" id="WP_242875513.1">
    <property type="nucleotide sequence ID" value="NZ_FMKA01000010.1"/>
</dbReference>
<keyword evidence="9" id="KW-1185">Reference proteome</keyword>
<organism evidence="8 9">
    <name type="scientific">Anaerobium acetethylicum</name>
    <dbReference type="NCBI Taxonomy" id="1619234"/>
    <lineage>
        <taxon>Bacteria</taxon>
        <taxon>Bacillati</taxon>
        <taxon>Bacillota</taxon>
        <taxon>Clostridia</taxon>
        <taxon>Lachnospirales</taxon>
        <taxon>Lachnospiraceae</taxon>
        <taxon>Anaerobium</taxon>
    </lineage>
</organism>
<gene>
    <name evidence="8" type="ORF">SAMN05421730_101036</name>
</gene>
<feature type="transmembrane region" description="Helical" evidence="7">
    <location>
        <begin position="156"/>
        <end position="178"/>
    </location>
</feature>
<feature type="transmembrane region" description="Helical" evidence="7">
    <location>
        <begin position="199"/>
        <end position="219"/>
    </location>
</feature>
<dbReference type="InterPro" id="IPR050367">
    <property type="entry name" value="APC_superfamily"/>
</dbReference>
<dbReference type="PIRSF" id="PIRSF006060">
    <property type="entry name" value="AA_transporter"/>
    <property type="match status" value="1"/>
</dbReference>
<dbReference type="GO" id="GO:0005886">
    <property type="term" value="C:plasma membrane"/>
    <property type="evidence" value="ECO:0007669"/>
    <property type="project" value="UniProtKB-SubCell"/>
</dbReference>